<evidence type="ECO:0000313" key="3">
    <source>
        <dbReference type="Proteomes" id="UP001183777"/>
    </source>
</evidence>
<proteinExistence type="predicted"/>
<reference evidence="3" key="1">
    <citation type="submission" date="2023-07" db="EMBL/GenBank/DDBJ databases">
        <title>30 novel species of actinomycetes from the DSMZ collection.</title>
        <authorList>
            <person name="Nouioui I."/>
        </authorList>
    </citation>
    <scope>NUCLEOTIDE SEQUENCE [LARGE SCALE GENOMIC DNA]</scope>
    <source>
        <strain evidence="3">DSM 41770</strain>
    </source>
</reference>
<gene>
    <name evidence="2" type="ORF">RM649_35685</name>
</gene>
<dbReference type="Pfam" id="PF04672">
    <property type="entry name" value="Methyltransf_19"/>
    <property type="match status" value="1"/>
</dbReference>
<dbReference type="PIRSF" id="PIRSF017393">
    <property type="entry name" value="MTase_SAV2177"/>
    <property type="match status" value="1"/>
</dbReference>
<comment type="caution">
    <text evidence="2">The sequence shown here is derived from an EMBL/GenBank/DDBJ whole genome shotgun (WGS) entry which is preliminary data.</text>
</comment>
<dbReference type="RefSeq" id="WP_200695112.1">
    <property type="nucleotide sequence ID" value="NZ_JAVREX010000037.1"/>
</dbReference>
<sequence length="276" mass="29924">MSDSANPARNTGAAAEERPHPARIYDFYLGGNDNLPVDRAAAEGFVKQMPGSPVGARANRRVLNRAVRYATRNGVRQFLDVGSGIPSAQATHEVAPDALVLYVDNDPVVAEYAHRILGDTSDGRTAFVTEDVRNPDAILSAPETKELLDFSQPVGVIFGALLHFVLDDEDPYAMVERYKEALAPGSMVLLTHSSPDYVSPEVRVVVDDIYTKLRVPLAQRSREGIERFLATPGWTVAAPGVVSTNEWETDQEPATDDDRATTREDAAGYAAVATKS</sequence>
<dbReference type="InterPro" id="IPR029063">
    <property type="entry name" value="SAM-dependent_MTases_sf"/>
</dbReference>
<dbReference type="EC" id="2.1.1.-" evidence="2"/>
<keyword evidence="3" id="KW-1185">Reference proteome</keyword>
<name>A0ABU2RVT5_9ACTN</name>
<dbReference type="InterPro" id="IPR006764">
    <property type="entry name" value="SAM_dep_MeTrfase_SAV2177_type"/>
</dbReference>
<keyword evidence="2" id="KW-0808">Transferase</keyword>
<dbReference type="SUPFAM" id="SSF53335">
    <property type="entry name" value="S-adenosyl-L-methionine-dependent methyltransferases"/>
    <property type="match status" value="1"/>
</dbReference>
<accession>A0ABU2RVT5</accession>
<organism evidence="2 3">
    <name type="scientific">Streptomyces salyersiae</name>
    <dbReference type="NCBI Taxonomy" id="3075530"/>
    <lineage>
        <taxon>Bacteria</taxon>
        <taxon>Bacillati</taxon>
        <taxon>Actinomycetota</taxon>
        <taxon>Actinomycetes</taxon>
        <taxon>Kitasatosporales</taxon>
        <taxon>Streptomycetaceae</taxon>
        <taxon>Streptomyces</taxon>
    </lineage>
</organism>
<dbReference type="CDD" id="cd02440">
    <property type="entry name" value="AdoMet_MTases"/>
    <property type="match status" value="1"/>
</dbReference>
<keyword evidence="2" id="KW-0489">Methyltransferase</keyword>
<feature type="compositionally biased region" description="Basic and acidic residues" evidence="1">
    <location>
        <begin position="256"/>
        <end position="266"/>
    </location>
</feature>
<evidence type="ECO:0000256" key="1">
    <source>
        <dbReference type="SAM" id="MobiDB-lite"/>
    </source>
</evidence>
<dbReference type="GO" id="GO:0032259">
    <property type="term" value="P:methylation"/>
    <property type="evidence" value="ECO:0007669"/>
    <property type="project" value="UniProtKB-KW"/>
</dbReference>
<feature type="region of interest" description="Disordered" evidence="1">
    <location>
        <begin position="244"/>
        <end position="276"/>
    </location>
</feature>
<dbReference type="GO" id="GO:0008168">
    <property type="term" value="F:methyltransferase activity"/>
    <property type="evidence" value="ECO:0007669"/>
    <property type="project" value="UniProtKB-KW"/>
</dbReference>
<dbReference type="EMBL" id="JAVREX010000037">
    <property type="protein sequence ID" value="MDT0432946.1"/>
    <property type="molecule type" value="Genomic_DNA"/>
</dbReference>
<evidence type="ECO:0000313" key="2">
    <source>
        <dbReference type="EMBL" id="MDT0432946.1"/>
    </source>
</evidence>
<dbReference type="Gene3D" id="3.40.50.150">
    <property type="entry name" value="Vaccinia Virus protein VP39"/>
    <property type="match status" value="1"/>
</dbReference>
<protein>
    <submittedName>
        <fullName evidence="2">SAM-dependent methyltransferase</fullName>
        <ecNumber evidence="2">2.1.1.-</ecNumber>
    </submittedName>
</protein>
<dbReference type="Proteomes" id="UP001183777">
    <property type="component" value="Unassembled WGS sequence"/>
</dbReference>